<evidence type="ECO:0000313" key="2">
    <source>
        <dbReference type="EMBL" id="WVZ10245.1"/>
    </source>
</evidence>
<dbReference type="Proteomes" id="UP001374535">
    <property type="component" value="Chromosome 5"/>
</dbReference>
<keyword evidence="3" id="KW-1185">Reference proteome</keyword>
<feature type="region of interest" description="Disordered" evidence="1">
    <location>
        <begin position="1"/>
        <end position="53"/>
    </location>
</feature>
<dbReference type="EMBL" id="CP144696">
    <property type="protein sequence ID" value="WVZ10245.1"/>
    <property type="molecule type" value="Genomic_DNA"/>
</dbReference>
<protein>
    <submittedName>
        <fullName evidence="2">Uncharacterized protein</fullName>
    </submittedName>
</protein>
<feature type="compositionally biased region" description="Basic and acidic residues" evidence="1">
    <location>
        <begin position="1"/>
        <end position="21"/>
    </location>
</feature>
<proteinExistence type="predicted"/>
<gene>
    <name evidence="2" type="ORF">V8G54_014775</name>
</gene>
<dbReference type="AlphaFoldDB" id="A0AAQ3NH99"/>
<evidence type="ECO:0000256" key="1">
    <source>
        <dbReference type="SAM" id="MobiDB-lite"/>
    </source>
</evidence>
<organism evidence="2 3">
    <name type="scientific">Vigna mungo</name>
    <name type="common">Black gram</name>
    <name type="synonym">Phaseolus mungo</name>
    <dbReference type="NCBI Taxonomy" id="3915"/>
    <lineage>
        <taxon>Eukaryota</taxon>
        <taxon>Viridiplantae</taxon>
        <taxon>Streptophyta</taxon>
        <taxon>Embryophyta</taxon>
        <taxon>Tracheophyta</taxon>
        <taxon>Spermatophyta</taxon>
        <taxon>Magnoliopsida</taxon>
        <taxon>eudicotyledons</taxon>
        <taxon>Gunneridae</taxon>
        <taxon>Pentapetalae</taxon>
        <taxon>rosids</taxon>
        <taxon>fabids</taxon>
        <taxon>Fabales</taxon>
        <taxon>Fabaceae</taxon>
        <taxon>Papilionoideae</taxon>
        <taxon>50 kb inversion clade</taxon>
        <taxon>NPAAA clade</taxon>
        <taxon>indigoferoid/millettioid clade</taxon>
        <taxon>Phaseoleae</taxon>
        <taxon>Vigna</taxon>
    </lineage>
</organism>
<accession>A0AAQ3NH99</accession>
<evidence type="ECO:0000313" key="3">
    <source>
        <dbReference type="Proteomes" id="UP001374535"/>
    </source>
</evidence>
<sequence length="104" mass="11772">MTTPEKLKHESERGRRDRVGEGRQTVADFRGSWSRESRGGISGRSECGERAVEPGATSTVFRMRKKEAEAQSGHRQCLQRAQTSSGPLWPRCRAHNKSEFSFSY</sequence>
<name>A0AAQ3NH99_VIGMU</name>
<feature type="region of interest" description="Disordered" evidence="1">
    <location>
        <begin position="65"/>
        <end position="89"/>
    </location>
</feature>
<reference evidence="2 3" key="1">
    <citation type="journal article" date="2023" name="Life. Sci Alliance">
        <title>Evolutionary insights into 3D genome organization and epigenetic landscape of Vigna mungo.</title>
        <authorList>
            <person name="Junaid A."/>
            <person name="Singh B."/>
            <person name="Bhatia S."/>
        </authorList>
    </citation>
    <scope>NUCLEOTIDE SEQUENCE [LARGE SCALE GENOMIC DNA]</scope>
    <source>
        <strain evidence="2">Urdbean</strain>
    </source>
</reference>